<dbReference type="Gene3D" id="3.30.40.10">
    <property type="entry name" value="Zinc/RING finger domain, C3HC4 (zinc finger)"/>
    <property type="match status" value="1"/>
</dbReference>
<reference evidence="7 8" key="1">
    <citation type="submission" date="2024-11" db="EMBL/GenBank/DDBJ databases">
        <title>A near-complete genome assembly of Cinchona calisaya.</title>
        <authorList>
            <person name="Lian D.C."/>
            <person name="Zhao X.W."/>
            <person name="Wei L."/>
        </authorList>
    </citation>
    <scope>NUCLEOTIDE SEQUENCE [LARGE SCALE GENOMIC DNA]</scope>
    <source>
        <tissue evidence="7">Nenye</tissue>
    </source>
</reference>
<feature type="domain" description="RING-type" evidence="6">
    <location>
        <begin position="712"/>
        <end position="753"/>
    </location>
</feature>
<evidence type="ECO:0000259" key="6">
    <source>
        <dbReference type="PROSITE" id="PS50089"/>
    </source>
</evidence>
<dbReference type="SMART" id="SM00184">
    <property type="entry name" value="RING"/>
    <property type="match status" value="1"/>
</dbReference>
<keyword evidence="3" id="KW-0862">Zinc</keyword>
<evidence type="ECO:0000256" key="3">
    <source>
        <dbReference type="ARBA" id="ARBA00022833"/>
    </source>
</evidence>
<organism evidence="7 8">
    <name type="scientific">Cinchona calisaya</name>
    <dbReference type="NCBI Taxonomy" id="153742"/>
    <lineage>
        <taxon>Eukaryota</taxon>
        <taxon>Viridiplantae</taxon>
        <taxon>Streptophyta</taxon>
        <taxon>Embryophyta</taxon>
        <taxon>Tracheophyta</taxon>
        <taxon>Spermatophyta</taxon>
        <taxon>Magnoliopsida</taxon>
        <taxon>eudicotyledons</taxon>
        <taxon>Gunneridae</taxon>
        <taxon>Pentapetalae</taxon>
        <taxon>asterids</taxon>
        <taxon>lamiids</taxon>
        <taxon>Gentianales</taxon>
        <taxon>Rubiaceae</taxon>
        <taxon>Cinchonoideae</taxon>
        <taxon>Cinchoneae</taxon>
        <taxon>Cinchona</taxon>
    </lineage>
</organism>
<comment type="caution">
    <text evidence="7">The sequence shown here is derived from an EMBL/GenBank/DDBJ whole genome shotgun (WGS) entry which is preliminary data.</text>
</comment>
<feature type="compositionally biased region" description="Low complexity" evidence="5">
    <location>
        <begin position="578"/>
        <end position="601"/>
    </location>
</feature>
<feature type="region of interest" description="Disordered" evidence="5">
    <location>
        <begin position="338"/>
        <end position="372"/>
    </location>
</feature>
<feature type="region of interest" description="Disordered" evidence="5">
    <location>
        <begin position="102"/>
        <end position="126"/>
    </location>
</feature>
<dbReference type="PROSITE" id="PS50089">
    <property type="entry name" value="ZF_RING_2"/>
    <property type="match status" value="1"/>
</dbReference>
<evidence type="ECO:0000256" key="4">
    <source>
        <dbReference type="PROSITE-ProRule" id="PRU00175"/>
    </source>
</evidence>
<dbReference type="GO" id="GO:0008270">
    <property type="term" value="F:zinc ion binding"/>
    <property type="evidence" value="ECO:0007669"/>
    <property type="project" value="UniProtKB-KW"/>
</dbReference>
<dbReference type="InterPro" id="IPR013083">
    <property type="entry name" value="Znf_RING/FYVE/PHD"/>
</dbReference>
<keyword evidence="2 4" id="KW-0863">Zinc-finger</keyword>
<dbReference type="CDD" id="cd16454">
    <property type="entry name" value="RING-H2_PA-TM-RING"/>
    <property type="match status" value="1"/>
</dbReference>
<feature type="region of interest" description="Disordered" evidence="5">
    <location>
        <begin position="574"/>
        <end position="611"/>
    </location>
</feature>
<dbReference type="AlphaFoldDB" id="A0ABD2YJ48"/>
<dbReference type="FunFam" id="3.30.40.10:FF:000594">
    <property type="entry name" value="RING/U-box superfamily protein"/>
    <property type="match status" value="1"/>
</dbReference>
<dbReference type="SUPFAM" id="SSF57850">
    <property type="entry name" value="RING/U-box"/>
    <property type="match status" value="1"/>
</dbReference>
<evidence type="ECO:0000256" key="1">
    <source>
        <dbReference type="ARBA" id="ARBA00022723"/>
    </source>
</evidence>
<dbReference type="Pfam" id="PF13639">
    <property type="entry name" value="zf-RING_2"/>
    <property type="match status" value="1"/>
</dbReference>
<name>A0ABD2YJ48_9GENT</name>
<keyword evidence="8" id="KW-1185">Reference proteome</keyword>
<proteinExistence type="predicted"/>
<evidence type="ECO:0000256" key="5">
    <source>
        <dbReference type="SAM" id="MobiDB-lite"/>
    </source>
</evidence>
<dbReference type="Proteomes" id="UP001630127">
    <property type="component" value="Unassembled WGS sequence"/>
</dbReference>
<dbReference type="InterPro" id="IPR001841">
    <property type="entry name" value="Znf_RING"/>
</dbReference>
<evidence type="ECO:0000256" key="2">
    <source>
        <dbReference type="ARBA" id="ARBA00022771"/>
    </source>
</evidence>
<dbReference type="PANTHER" id="PTHR45931:SF25">
    <property type="entry name" value="E3 UBIQUITIN-PROTEIN LIGASE RLIM-LIKE ISOFORM X1"/>
    <property type="match status" value="1"/>
</dbReference>
<evidence type="ECO:0000313" key="7">
    <source>
        <dbReference type="EMBL" id="KAL3507396.1"/>
    </source>
</evidence>
<accession>A0ABD2YJ48</accession>
<protein>
    <recommendedName>
        <fullName evidence="6">RING-type domain-containing protein</fullName>
    </recommendedName>
</protein>
<keyword evidence="1" id="KW-0479">Metal-binding</keyword>
<dbReference type="EMBL" id="JBJUIK010000013">
    <property type="protein sequence ID" value="KAL3507396.1"/>
    <property type="molecule type" value="Genomic_DNA"/>
</dbReference>
<dbReference type="InterPro" id="IPR051834">
    <property type="entry name" value="RING_finger_E3_ligase"/>
</dbReference>
<dbReference type="PANTHER" id="PTHR45931">
    <property type="entry name" value="SI:CH211-59O9.10"/>
    <property type="match status" value="1"/>
</dbReference>
<sequence>MDQMDIDNLPDIPDTPDKLTAQNIKGKSVSGRFGNRNVFDDVTKIQSQVKDNGSGKYLMDAPKSAITSCDHRSSDFASGNPSSSNSFLLRRVTDEIPHVRKHLHHRKNEKSVYVKSSAGQDGSVVNPKECNGHVGVSKAVLLCGATESSRAEEYGKRLLCANKLSSSSTVSNSSITAHFANKGKEPKVTVSGFDCGNVVNCAQPKAGKVVSTSLSSTSLARVTGQKRLVRNGCISPHNIAKAKQSVVKDKDSYDVGANCTLPVVSGSPQIAIGTKEWIGDDVESHQFKGKGVRSFPLSVKDPDAQSAHLPSRNSVNISEIVKETSDTKEDAFRTFEEHGGWGSTRNRSKKISLPGSCETSTLPSEHGDTRILDGLPSYMVEKGEIGSAAGTSHNNPVDLDATSSRGAFLPSGEHSTSLVMSQVGQFNGQHPFAKTLSKRQRQVLASSSRGECSRAAMDDSDIIFLGSPENNAGKSRTIETVSQNSFSSLEPVIEIDETIPEARRDGSSNIGSSSNEASTLARQIEADEMLARELQEQLYNEAPSIGVGNIDAHVALALQHGEDLLPIRRSRTFQARNSSTGSSSRQSQSSSSLSLLHRGSQARAPNLNRMARLRNHFPGRPRTVASSMERTSLFPADMDVDYRMYLLETLEAINDMGVDNGFLETQRDFNENDYEMLLALDENNHQHGGASTARINGLPQSTVQRDNLEEACAVCLETPTLGETIRHLPCLHKFHKDCIDPWLRIRTSCPVCKSSVT</sequence>
<gene>
    <name evidence="7" type="ORF">ACH5RR_032778</name>
</gene>
<evidence type="ECO:0000313" key="8">
    <source>
        <dbReference type="Proteomes" id="UP001630127"/>
    </source>
</evidence>